<dbReference type="RefSeq" id="WP_094476436.1">
    <property type="nucleotide sequence ID" value="NZ_JACKSC010000185.1"/>
</dbReference>
<evidence type="ECO:0000256" key="2">
    <source>
        <dbReference type="SAM" id="Phobius"/>
    </source>
</evidence>
<sequence length="139" mass="14413">MSTNATTRPEFAVDAPATKPLPLGTEPPHRRWVSSVLGALGILVLGVLVAAVVTVSHESSRPIGQSHPQAPAATSTTLPVSTVALAPQPSAPPSPSWSVAATASTLAAPPSTPAATPKREPSVRQRLHDMFPQLFPKQH</sequence>
<evidence type="ECO:0000313" key="4">
    <source>
        <dbReference type="Proteomes" id="UP000216063"/>
    </source>
</evidence>
<keyword evidence="4" id="KW-1185">Reference proteome</keyword>
<feature type="transmembrane region" description="Helical" evidence="2">
    <location>
        <begin position="32"/>
        <end position="55"/>
    </location>
</feature>
<gene>
    <name evidence="3" type="ORF">CG716_03445</name>
</gene>
<feature type="region of interest" description="Disordered" evidence="1">
    <location>
        <begin position="1"/>
        <end position="23"/>
    </location>
</feature>
<keyword evidence="2" id="KW-0472">Membrane</keyword>
<dbReference type="OrthoDB" id="10002126at2"/>
<comment type="caution">
    <text evidence="3">The sequence shown here is derived from an EMBL/GenBank/DDBJ whole genome shotgun (WGS) entry which is preliminary data.</text>
</comment>
<dbReference type="AlphaFoldDB" id="A0A255DSW6"/>
<organism evidence="3 4">
    <name type="scientific">Mycolicibacterium sphagni</name>
    <dbReference type="NCBI Taxonomy" id="1786"/>
    <lineage>
        <taxon>Bacteria</taxon>
        <taxon>Bacillati</taxon>
        <taxon>Actinomycetota</taxon>
        <taxon>Actinomycetes</taxon>
        <taxon>Mycobacteriales</taxon>
        <taxon>Mycobacteriaceae</taxon>
        <taxon>Mycolicibacterium</taxon>
    </lineage>
</organism>
<reference evidence="3 4" key="1">
    <citation type="submission" date="2017-07" db="EMBL/GenBank/DDBJ databases">
        <title>The new phylogeny of genus Mycobacterium.</title>
        <authorList>
            <person name="Tortoli E."/>
            <person name="Trovato A."/>
            <person name="Cirillo D.M."/>
        </authorList>
    </citation>
    <scope>NUCLEOTIDE SEQUENCE [LARGE SCALE GENOMIC DNA]</scope>
    <source>
        <strain evidence="3 4">ATCC 33027</strain>
    </source>
</reference>
<feature type="compositionally biased region" description="Low complexity" evidence="1">
    <location>
        <begin position="96"/>
        <end position="116"/>
    </location>
</feature>
<feature type="region of interest" description="Disordered" evidence="1">
    <location>
        <begin position="57"/>
        <end position="125"/>
    </location>
</feature>
<keyword evidence="2" id="KW-0812">Transmembrane</keyword>
<evidence type="ECO:0000256" key="1">
    <source>
        <dbReference type="SAM" id="MobiDB-lite"/>
    </source>
</evidence>
<keyword evidence="2" id="KW-1133">Transmembrane helix</keyword>
<dbReference type="EMBL" id="NOZR01000002">
    <property type="protein sequence ID" value="OYN82324.1"/>
    <property type="molecule type" value="Genomic_DNA"/>
</dbReference>
<proteinExistence type="predicted"/>
<dbReference type="Proteomes" id="UP000216063">
    <property type="component" value="Unassembled WGS sequence"/>
</dbReference>
<accession>A0A255DSW6</accession>
<feature type="compositionally biased region" description="Polar residues" evidence="1">
    <location>
        <begin position="62"/>
        <end position="80"/>
    </location>
</feature>
<evidence type="ECO:0000313" key="3">
    <source>
        <dbReference type="EMBL" id="OYN82324.1"/>
    </source>
</evidence>
<name>A0A255DSW6_9MYCO</name>
<protein>
    <submittedName>
        <fullName evidence="3">Uncharacterized protein</fullName>
    </submittedName>
</protein>